<dbReference type="Gene3D" id="3.90.400.10">
    <property type="entry name" value="Oligo-1,6-glucosidase, Domain 2"/>
    <property type="match status" value="1"/>
</dbReference>
<dbReference type="Proteomes" id="UP001500713">
    <property type="component" value="Unassembled WGS sequence"/>
</dbReference>
<dbReference type="InterPro" id="IPR016377">
    <property type="entry name" value="Sucrose_GGa_phosphorylase-rel"/>
</dbReference>
<comment type="caution">
    <text evidence="4">The sequence shown here is derived from an EMBL/GenBank/DDBJ whole genome shotgun (WGS) entry which is preliminary data.</text>
</comment>
<dbReference type="InterPro" id="IPR033746">
    <property type="entry name" value="GGa_phosphorylase"/>
</dbReference>
<dbReference type="Gene3D" id="3.20.20.80">
    <property type="entry name" value="Glycosidases"/>
    <property type="match status" value="1"/>
</dbReference>
<feature type="domain" description="Glycosyl hydrolase family 13 catalytic" evidence="3">
    <location>
        <begin position="104"/>
        <end position="495"/>
    </location>
</feature>
<dbReference type="Gene3D" id="2.60.40.1180">
    <property type="entry name" value="Golgi alpha-mannosidase II"/>
    <property type="match status" value="1"/>
</dbReference>
<dbReference type="InterPro" id="IPR013780">
    <property type="entry name" value="Glyco_hydro_b"/>
</dbReference>
<dbReference type="GO" id="GO:0016787">
    <property type="term" value="F:hydrolase activity"/>
    <property type="evidence" value="ECO:0007669"/>
    <property type="project" value="UniProtKB-KW"/>
</dbReference>
<dbReference type="PANTHER" id="PTHR38784">
    <property type="entry name" value="SUCROSE PHOSPHORYLASE"/>
    <property type="match status" value="1"/>
</dbReference>
<evidence type="ECO:0000256" key="1">
    <source>
        <dbReference type="ARBA" id="ARBA00022676"/>
    </source>
</evidence>
<keyword evidence="2" id="KW-0808">Transferase</keyword>
<dbReference type="InterPro" id="IPR045857">
    <property type="entry name" value="O16G_dom_2"/>
</dbReference>
<accession>A0ABP3KEG9</accession>
<organism evidence="4 5">
    <name type="scientific">Parasphingorhabdus litoris</name>
    <dbReference type="NCBI Taxonomy" id="394733"/>
    <lineage>
        <taxon>Bacteria</taxon>
        <taxon>Pseudomonadati</taxon>
        <taxon>Pseudomonadota</taxon>
        <taxon>Alphaproteobacteria</taxon>
        <taxon>Sphingomonadales</taxon>
        <taxon>Sphingomonadaceae</taxon>
        <taxon>Parasphingorhabdus</taxon>
    </lineage>
</organism>
<keyword evidence="5" id="KW-1185">Reference proteome</keyword>
<evidence type="ECO:0000313" key="4">
    <source>
        <dbReference type="EMBL" id="GAA0477672.1"/>
    </source>
</evidence>
<dbReference type="PIRSF" id="PIRSF003059">
    <property type="entry name" value="Sucrose_phosphorylase"/>
    <property type="match status" value="1"/>
</dbReference>
<dbReference type="SMART" id="SM00642">
    <property type="entry name" value="Aamy"/>
    <property type="match status" value="1"/>
</dbReference>
<sequence length="612" mass="68989">MFYALHYGARMFCPGQVLSGAFDQIMNDPATIEHLHHRISAQLKPLYPDHDAEKLANDIIDTFWSNRDQILARNDIAAKHLWDESDVALITYGGTVRSEGEAPLKTLHRFLREHLGQTIGMVHILPFFPYSSDDGFAVIDYLAVDEDLGDWSDVEAIAADHRLMADLVINHGSSKSKWFQQFLSDQEPGKDYYVTADPTADLGRVVRPRSHPLLTHFRTAAGDRHVWSTFSADQLDFDFANPDVLLEFIKIIASYIDHGVRIFRLDAVAFLWKKIGTSSINLDETHEIIRLLRVLMDHHAETLVIITETNIPNHENLTYFGNQNEAHIIYNFSLPPLLVHALLTGNALYLKRLTRSNPPALTGCTYLNFTASHDGIGLRPTEGVLPQGEVDQMLTAMQKFGGRISMRRGPGGTEKPYEMNISYFEAMQGTLDGPDDHQIDRFMAAMAIMLALEGIPAIYIHSLLATTNGYEEVNMTGHNRSINRRQLEYSDISAKLADQNSMESKVFTRFLWLIECRKQQPAFHPNAVQFTLALPEGLFGIWRQSLDRKQSIFAVTNVSKEAKTLALADINLIAGDPWWDLISGQSIEDIEGDFPLEPYQTVWISNVNANVA</sequence>
<protein>
    <submittedName>
        <fullName evidence="4">Alpha-amylase family glycosyl hydrolase</fullName>
    </submittedName>
</protein>
<dbReference type="CDD" id="cd11356">
    <property type="entry name" value="AmyAc_Sucrose_phosphorylase-like_1"/>
    <property type="match status" value="1"/>
</dbReference>
<dbReference type="Pfam" id="PF00128">
    <property type="entry name" value="Alpha-amylase"/>
    <property type="match status" value="1"/>
</dbReference>
<evidence type="ECO:0000313" key="5">
    <source>
        <dbReference type="Proteomes" id="UP001500713"/>
    </source>
</evidence>
<proteinExistence type="predicted"/>
<dbReference type="SUPFAM" id="SSF51445">
    <property type="entry name" value="(Trans)glycosidases"/>
    <property type="match status" value="1"/>
</dbReference>
<dbReference type="PANTHER" id="PTHR38784:SF1">
    <property type="entry name" value="SUCROSE PHOSPHORYLASE"/>
    <property type="match status" value="1"/>
</dbReference>
<name>A0ABP3KEG9_9SPHN</name>
<dbReference type="EMBL" id="BAAAEM010000002">
    <property type="protein sequence ID" value="GAA0477672.1"/>
    <property type="molecule type" value="Genomic_DNA"/>
</dbReference>
<keyword evidence="4" id="KW-0378">Hydrolase</keyword>
<dbReference type="InterPro" id="IPR017853">
    <property type="entry name" value="GH"/>
</dbReference>
<keyword evidence="1" id="KW-0328">Glycosyltransferase</keyword>
<gene>
    <name evidence="4" type="ORF">GCM10009096_19460</name>
</gene>
<reference evidence="5" key="1">
    <citation type="journal article" date="2019" name="Int. J. Syst. Evol. Microbiol.">
        <title>The Global Catalogue of Microorganisms (GCM) 10K type strain sequencing project: providing services to taxonomists for standard genome sequencing and annotation.</title>
        <authorList>
            <consortium name="The Broad Institute Genomics Platform"/>
            <consortium name="The Broad Institute Genome Sequencing Center for Infectious Disease"/>
            <person name="Wu L."/>
            <person name="Ma J."/>
        </authorList>
    </citation>
    <scope>NUCLEOTIDE SEQUENCE [LARGE SCALE GENOMIC DNA]</scope>
    <source>
        <strain evidence="5">JCM 14162</strain>
    </source>
</reference>
<dbReference type="InterPro" id="IPR006047">
    <property type="entry name" value="GH13_cat_dom"/>
</dbReference>
<evidence type="ECO:0000256" key="2">
    <source>
        <dbReference type="ARBA" id="ARBA00022679"/>
    </source>
</evidence>
<evidence type="ECO:0000259" key="3">
    <source>
        <dbReference type="SMART" id="SM00642"/>
    </source>
</evidence>